<accession>A0A9W8DN60</accession>
<sequence length="253" mass="28646">MAPSSTSLLDFSSIEELVDTLYTNSLYQVQVIGNCEETHKFGDRLSYIKCHVINAALDELDNHFEELLTTSSTAATSHQMSEEPIQKLVKRLKQKAIEFSQSCLTVAETKKAAYDKSLSDFPWNDQGARKTYEQNASIKPAELVEELGVFVRALSMDVASDDAGIKKRADAGCVKKLSIFIAPAIYVSFKAICGIFVQSVFFYRVVHRHYFTHDKFDSGEEDKERSLEIGLKRFVEKNPEVDMKADRVYIEFN</sequence>
<name>A0A9W8DN60_9FUNG</name>
<evidence type="ECO:0000313" key="2">
    <source>
        <dbReference type="EMBL" id="KAJ1915612.1"/>
    </source>
</evidence>
<evidence type="ECO:0000256" key="1">
    <source>
        <dbReference type="SAM" id="Phobius"/>
    </source>
</evidence>
<dbReference type="AlphaFoldDB" id="A0A9W8DN60"/>
<keyword evidence="1" id="KW-1133">Transmembrane helix</keyword>
<proteinExistence type="predicted"/>
<keyword evidence="1" id="KW-0472">Membrane</keyword>
<feature type="transmembrane region" description="Helical" evidence="1">
    <location>
        <begin position="184"/>
        <end position="206"/>
    </location>
</feature>
<reference evidence="2" key="1">
    <citation type="submission" date="2022-07" db="EMBL/GenBank/DDBJ databases">
        <title>Phylogenomic reconstructions and comparative analyses of Kickxellomycotina fungi.</title>
        <authorList>
            <person name="Reynolds N.K."/>
            <person name="Stajich J.E."/>
            <person name="Barry K."/>
            <person name="Grigoriev I.V."/>
            <person name="Crous P."/>
            <person name="Smith M.E."/>
        </authorList>
    </citation>
    <scope>NUCLEOTIDE SEQUENCE</scope>
    <source>
        <strain evidence="2">NBRC 100468</strain>
    </source>
</reference>
<dbReference type="EMBL" id="JANBPU010000138">
    <property type="protein sequence ID" value="KAJ1915612.1"/>
    <property type="molecule type" value="Genomic_DNA"/>
</dbReference>
<protein>
    <submittedName>
        <fullName evidence="2">Uncharacterized protein</fullName>
    </submittedName>
</protein>
<comment type="caution">
    <text evidence="2">The sequence shown here is derived from an EMBL/GenBank/DDBJ whole genome shotgun (WGS) entry which is preliminary data.</text>
</comment>
<gene>
    <name evidence="2" type="ORF">H4219_004222</name>
</gene>
<evidence type="ECO:0000313" key="3">
    <source>
        <dbReference type="Proteomes" id="UP001150538"/>
    </source>
</evidence>
<dbReference type="Proteomes" id="UP001150538">
    <property type="component" value="Unassembled WGS sequence"/>
</dbReference>
<keyword evidence="1" id="KW-0812">Transmembrane</keyword>
<keyword evidence="3" id="KW-1185">Reference proteome</keyword>
<organism evidence="2 3">
    <name type="scientific">Mycoemilia scoparia</name>
    <dbReference type="NCBI Taxonomy" id="417184"/>
    <lineage>
        <taxon>Eukaryota</taxon>
        <taxon>Fungi</taxon>
        <taxon>Fungi incertae sedis</taxon>
        <taxon>Zoopagomycota</taxon>
        <taxon>Kickxellomycotina</taxon>
        <taxon>Kickxellomycetes</taxon>
        <taxon>Kickxellales</taxon>
        <taxon>Kickxellaceae</taxon>
        <taxon>Mycoemilia</taxon>
    </lineage>
</organism>